<evidence type="ECO:0000259" key="9">
    <source>
        <dbReference type="Pfam" id="PF05649"/>
    </source>
</evidence>
<keyword evidence="4" id="KW-0479">Metal-binding</keyword>
<dbReference type="CDD" id="cd08662">
    <property type="entry name" value="M13"/>
    <property type="match status" value="1"/>
</dbReference>
<dbReference type="GO" id="GO:0046872">
    <property type="term" value="F:metal ion binding"/>
    <property type="evidence" value="ECO:0007669"/>
    <property type="project" value="UniProtKB-KW"/>
</dbReference>
<dbReference type="Pfam" id="PF01431">
    <property type="entry name" value="Peptidase_M13"/>
    <property type="match status" value="1"/>
</dbReference>
<dbReference type="InterPro" id="IPR000718">
    <property type="entry name" value="Peptidase_M13"/>
</dbReference>
<dbReference type="PANTHER" id="PTHR11733:SF167">
    <property type="entry name" value="FI17812P1-RELATED"/>
    <property type="match status" value="1"/>
</dbReference>
<proteinExistence type="inferred from homology"/>
<dbReference type="PROSITE" id="PS51885">
    <property type="entry name" value="NEPRILYSIN"/>
    <property type="match status" value="1"/>
</dbReference>
<dbReference type="SUPFAM" id="SSF55486">
    <property type="entry name" value="Metalloproteases ('zincins'), catalytic domain"/>
    <property type="match status" value="1"/>
</dbReference>
<dbReference type="HOGENOM" id="CLU_006187_7_2_11"/>
<dbReference type="Proteomes" id="UP000002200">
    <property type="component" value="Chromosome"/>
</dbReference>
<dbReference type="PRINTS" id="PR00786">
    <property type="entry name" value="NEPRILYSIN"/>
</dbReference>
<feature type="domain" description="Peptidase M13 C-terminal" evidence="8">
    <location>
        <begin position="483"/>
        <end position="684"/>
    </location>
</feature>
<dbReference type="Gene3D" id="1.10.1380.10">
    <property type="entry name" value="Neutral endopeptidase , domain2"/>
    <property type="match status" value="1"/>
</dbReference>
<gene>
    <name evidence="10" type="ordered locus">TWT_769</name>
</gene>
<evidence type="ECO:0000256" key="5">
    <source>
        <dbReference type="ARBA" id="ARBA00022801"/>
    </source>
</evidence>
<feature type="domain" description="Peptidase M13 N-terminal" evidence="9">
    <location>
        <begin position="37"/>
        <end position="432"/>
    </location>
</feature>
<dbReference type="EMBL" id="AE014184">
    <property type="protein sequence ID" value="AAO44866.1"/>
    <property type="molecule type" value="Genomic_DNA"/>
</dbReference>
<organism evidence="10 11">
    <name type="scientific">Tropheryma whipplei (strain Twist)</name>
    <name type="common">Whipple's bacillus</name>
    <dbReference type="NCBI Taxonomy" id="203267"/>
    <lineage>
        <taxon>Bacteria</taxon>
        <taxon>Bacillati</taxon>
        <taxon>Actinomycetota</taxon>
        <taxon>Actinomycetes</taxon>
        <taxon>Micrococcales</taxon>
        <taxon>Tropherymataceae</taxon>
        <taxon>Tropheryma</taxon>
    </lineage>
</organism>
<keyword evidence="5 10" id="KW-0378">Hydrolase</keyword>
<dbReference type="EC" id="3.4.24.-" evidence="10"/>
<name>Q83FG7_TROWT</name>
<protein>
    <submittedName>
        <fullName evidence="10">Metalloendopeptidase</fullName>
        <ecNumber evidence="10">3.4.24.-</ecNumber>
    </submittedName>
</protein>
<dbReference type="KEGG" id="twh:TWT_769"/>
<keyword evidence="7" id="KW-0482">Metalloprotease</keyword>
<dbReference type="InterPro" id="IPR042089">
    <property type="entry name" value="Peptidase_M13_dom_2"/>
</dbReference>
<evidence type="ECO:0000313" key="11">
    <source>
        <dbReference type="Proteomes" id="UP000002200"/>
    </source>
</evidence>
<evidence type="ECO:0000259" key="8">
    <source>
        <dbReference type="Pfam" id="PF01431"/>
    </source>
</evidence>
<dbReference type="Pfam" id="PF05649">
    <property type="entry name" value="Peptidase_M13_N"/>
    <property type="match status" value="1"/>
</dbReference>
<evidence type="ECO:0000256" key="2">
    <source>
        <dbReference type="ARBA" id="ARBA00007357"/>
    </source>
</evidence>
<dbReference type="OrthoDB" id="9775677at2"/>
<dbReference type="InterPro" id="IPR008753">
    <property type="entry name" value="Peptidase_M13_N"/>
</dbReference>
<reference evidence="10 11" key="1">
    <citation type="journal article" date="2003" name="Genome Res.">
        <title>Tropheryma whipplei twist: a human pathogenic Actinobacteria with a reduced genome.</title>
        <authorList>
            <person name="Raoult D."/>
            <person name="Ogata H."/>
            <person name="Audic S."/>
            <person name="Robert C."/>
            <person name="Suhre K."/>
            <person name="Drancourt M."/>
            <person name="Claverie J.-M."/>
        </authorList>
    </citation>
    <scope>NUCLEOTIDE SEQUENCE [LARGE SCALE GENOMIC DNA]</scope>
    <source>
        <strain evidence="10 11">Twist</strain>
    </source>
</reference>
<dbReference type="InterPro" id="IPR024079">
    <property type="entry name" value="MetalloPept_cat_dom_sf"/>
</dbReference>
<evidence type="ECO:0000256" key="4">
    <source>
        <dbReference type="ARBA" id="ARBA00022723"/>
    </source>
</evidence>
<evidence type="ECO:0000256" key="3">
    <source>
        <dbReference type="ARBA" id="ARBA00022670"/>
    </source>
</evidence>
<comment type="similarity">
    <text evidence="2">Belongs to the peptidase M13 family.</text>
</comment>
<dbReference type="STRING" id="203267.TWT_769"/>
<evidence type="ECO:0000256" key="6">
    <source>
        <dbReference type="ARBA" id="ARBA00022833"/>
    </source>
</evidence>
<dbReference type="GO" id="GO:0004222">
    <property type="term" value="F:metalloendopeptidase activity"/>
    <property type="evidence" value="ECO:0007669"/>
    <property type="project" value="InterPro"/>
</dbReference>
<evidence type="ECO:0000256" key="7">
    <source>
        <dbReference type="ARBA" id="ARBA00023049"/>
    </source>
</evidence>
<dbReference type="eggNOG" id="COG3590">
    <property type="taxonomic scope" value="Bacteria"/>
</dbReference>
<dbReference type="InterPro" id="IPR018497">
    <property type="entry name" value="Peptidase_M13_C"/>
</dbReference>
<accession>Q83FG7</accession>
<dbReference type="Gene3D" id="3.40.390.10">
    <property type="entry name" value="Collagenase (Catalytic Domain)"/>
    <property type="match status" value="1"/>
</dbReference>
<dbReference type="PANTHER" id="PTHR11733">
    <property type="entry name" value="ZINC METALLOPROTEASE FAMILY M13 NEPRILYSIN-RELATED"/>
    <property type="match status" value="1"/>
</dbReference>
<sequence length="688" mass="77986">MRRHLSHEKLPCGLLGEVGYPIVKPFVNGQSGFDCSPRDDLYRHVNGEWLKTAQIPGDRSTYSCFTVLADEALARVRGILEECVGGAKFLGEDTNTPDADVRHKIGTLYDMFMNTEELERLGLSPLVDMLDKIESVETQQDLFRTLGWLTLQGVGGIFDSAVFPDPFNPERNVLTFAQSGLGLPDESYYRETHFAFVRDQYRIYLERVFKILGAQPDDAAAVYDFECKVAKFHWNVVDCRDATKTNNLMSWDELKSSVVSGLDPSLQEGLRDARDLMEVWRESSGLPHPQEVIVNQPDFFSNLGELLAGTPISTIRSWLRSKVFASFAVLLNAEAYSTYFDFYGRVIAGLQSHPPRWERGVRFVSSVMGFAIGKIYVSRYFNSTAKARVERIVSNLLLSYRQSILSLDWMTETTKEKALEKLDMFSVKIGYPQKWLDYSSFCLKDGLVDSARSGAAFEILRAREKLSKPVDKTEWFMTPQTVNAYYNPLANEIVFPAAILQPPYFDAEADDAVNYGAIGAIIGHEIGHGFDDQGSKYDGRGVLRNWWSDQDREAFHEKTKKLVDQYSAITPEWANGQSVNGQLTLGENIGDLGGLSIAWKAYLRSQNYSGLDSVDRGVARKFFFAWAVMWRQKSRPEHAAKLLAIDPHSPSEYRCNQVVRNLDEYHWAFQTETADAMWLPQSDRVSIW</sequence>
<dbReference type="GO" id="GO:0005886">
    <property type="term" value="C:plasma membrane"/>
    <property type="evidence" value="ECO:0007669"/>
    <property type="project" value="TreeGrafter"/>
</dbReference>
<dbReference type="AlphaFoldDB" id="Q83FG7"/>
<comment type="cofactor">
    <cofactor evidence="1">
        <name>Zn(2+)</name>
        <dbReference type="ChEBI" id="CHEBI:29105"/>
    </cofactor>
</comment>
<keyword evidence="3" id="KW-0645">Protease</keyword>
<keyword evidence="11" id="KW-1185">Reference proteome</keyword>
<evidence type="ECO:0000256" key="1">
    <source>
        <dbReference type="ARBA" id="ARBA00001947"/>
    </source>
</evidence>
<keyword evidence="6" id="KW-0862">Zinc</keyword>
<dbReference type="GO" id="GO:0016485">
    <property type="term" value="P:protein processing"/>
    <property type="evidence" value="ECO:0007669"/>
    <property type="project" value="TreeGrafter"/>
</dbReference>
<evidence type="ECO:0000313" key="10">
    <source>
        <dbReference type="EMBL" id="AAO44866.1"/>
    </source>
</evidence>